<dbReference type="NCBIfam" id="TIGR00207">
    <property type="entry name" value="fliG"/>
    <property type="match status" value="1"/>
</dbReference>
<keyword evidence="15" id="KW-0282">Flagellum</keyword>
<keyword evidence="11" id="KW-0997">Cell inner membrane</keyword>
<comment type="caution">
    <text evidence="15">The sequence shown here is derived from an EMBL/GenBank/DDBJ whole genome shotgun (WGS) entry which is preliminary data.</text>
</comment>
<feature type="domain" description="Flagellar motor switch protein FliG N-terminal" evidence="14">
    <location>
        <begin position="8"/>
        <end position="108"/>
    </location>
</feature>
<evidence type="ECO:0000256" key="9">
    <source>
        <dbReference type="ARBA" id="ARBA00023143"/>
    </source>
</evidence>
<dbReference type="STRING" id="1120919.GCA_000429165_00259"/>
<dbReference type="GO" id="GO:0006935">
    <property type="term" value="P:chemotaxis"/>
    <property type="evidence" value="ECO:0007669"/>
    <property type="project" value="UniProtKB-KW"/>
</dbReference>
<accession>A0A511X611</accession>
<dbReference type="Pfam" id="PF14841">
    <property type="entry name" value="FliG_M"/>
    <property type="match status" value="1"/>
</dbReference>
<evidence type="ECO:0000259" key="14">
    <source>
        <dbReference type="Pfam" id="PF14842"/>
    </source>
</evidence>
<comment type="subcellular location">
    <subcellularLocation>
        <location evidence="1 11">Bacterial flagellum basal body</location>
    </subcellularLocation>
    <subcellularLocation>
        <location evidence="11">Cell inner membrane</location>
        <topology evidence="11">Peripheral membrane protein</topology>
        <orientation evidence="11">Cytoplasmic side</orientation>
    </subcellularLocation>
    <subcellularLocation>
        <location evidence="2">Cell membrane</location>
        <topology evidence="2">Peripheral membrane protein</topology>
        <orientation evidence="2">Cytoplasmic side</orientation>
    </subcellularLocation>
</comment>
<dbReference type="Proteomes" id="UP000321635">
    <property type="component" value="Unassembled WGS sequence"/>
</dbReference>
<dbReference type="InterPro" id="IPR000090">
    <property type="entry name" value="Flg_Motor_Flig"/>
</dbReference>
<evidence type="ECO:0000313" key="16">
    <source>
        <dbReference type="Proteomes" id="UP000321635"/>
    </source>
</evidence>
<dbReference type="Pfam" id="PF14842">
    <property type="entry name" value="FliG_N"/>
    <property type="match status" value="1"/>
</dbReference>
<keyword evidence="9 11" id="KW-0975">Bacterial flagellum</keyword>
<evidence type="ECO:0000256" key="4">
    <source>
        <dbReference type="ARBA" id="ARBA00021870"/>
    </source>
</evidence>
<keyword evidence="7 11" id="KW-0283">Flagellar rotation</keyword>
<keyword evidence="5 11" id="KW-1003">Cell membrane</keyword>
<dbReference type="PIRSF" id="PIRSF003161">
    <property type="entry name" value="FliG"/>
    <property type="match status" value="1"/>
</dbReference>
<feature type="domain" description="Flagellar motor switch protein FliG C-terminal" evidence="12">
    <location>
        <begin position="218"/>
        <end position="324"/>
    </location>
</feature>
<name>A0A511X611_9PROT</name>
<dbReference type="PANTHER" id="PTHR30534">
    <property type="entry name" value="FLAGELLAR MOTOR SWITCH PROTEIN FLIG"/>
    <property type="match status" value="1"/>
</dbReference>
<evidence type="ECO:0000259" key="12">
    <source>
        <dbReference type="Pfam" id="PF01706"/>
    </source>
</evidence>
<dbReference type="RefSeq" id="WP_026396533.1">
    <property type="nucleotide sequence ID" value="NZ_AUBI01000001.1"/>
</dbReference>
<reference evidence="15 16" key="1">
    <citation type="submission" date="2019-07" db="EMBL/GenBank/DDBJ databases">
        <title>Whole genome shotgun sequence of Acetobacter nitrogenifigens NBRC 105050.</title>
        <authorList>
            <person name="Hosoyama A."/>
            <person name="Uohara A."/>
            <person name="Ohji S."/>
            <person name="Ichikawa N."/>
        </authorList>
    </citation>
    <scope>NUCLEOTIDE SEQUENCE [LARGE SCALE GENOMIC DNA]</scope>
    <source>
        <strain evidence="15 16">NBRC 105050</strain>
    </source>
</reference>
<keyword evidence="16" id="KW-1185">Reference proteome</keyword>
<dbReference type="InterPro" id="IPR011002">
    <property type="entry name" value="FliG_a-hlx"/>
</dbReference>
<organism evidence="15 16">
    <name type="scientific">Acetobacter nitrogenifigens DSM 23921 = NBRC 105050</name>
    <dbReference type="NCBI Taxonomy" id="1120919"/>
    <lineage>
        <taxon>Bacteria</taxon>
        <taxon>Pseudomonadati</taxon>
        <taxon>Pseudomonadota</taxon>
        <taxon>Alphaproteobacteria</taxon>
        <taxon>Acetobacterales</taxon>
        <taxon>Acetobacteraceae</taxon>
        <taxon>Acetobacter</taxon>
    </lineage>
</organism>
<proteinExistence type="inferred from homology"/>
<dbReference type="EMBL" id="BJYF01000001">
    <property type="protein sequence ID" value="GEN58370.1"/>
    <property type="molecule type" value="Genomic_DNA"/>
</dbReference>
<dbReference type="Gene3D" id="1.10.220.30">
    <property type="match status" value="3"/>
</dbReference>
<dbReference type="OrthoDB" id="9780302at2"/>
<dbReference type="InterPro" id="IPR023087">
    <property type="entry name" value="Flg_Motor_Flig_C"/>
</dbReference>
<evidence type="ECO:0000259" key="13">
    <source>
        <dbReference type="Pfam" id="PF14841"/>
    </source>
</evidence>
<dbReference type="GO" id="GO:0009425">
    <property type="term" value="C:bacterial-type flagellum basal body"/>
    <property type="evidence" value="ECO:0007669"/>
    <property type="project" value="UniProtKB-SubCell"/>
</dbReference>
<dbReference type="InterPro" id="IPR032779">
    <property type="entry name" value="FliG_M"/>
</dbReference>
<dbReference type="Pfam" id="PF01706">
    <property type="entry name" value="FliG_C"/>
    <property type="match status" value="1"/>
</dbReference>
<dbReference type="GO" id="GO:0005886">
    <property type="term" value="C:plasma membrane"/>
    <property type="evidence" value="ECO:0007669"/>
    <property type="project" value="UniProtKB-SubCell"/>
</dbReference>
<evidence type="ECO:0000256" key="6">
    <source>
        <dbReference type="ARBA" id="ARBA00022500"/>
    </source>
</evidence>
<dbReference type="GO" id="GO:0071973">
    <property type="term" value="P:bacterial-type flagellum-dependent cell motility"/>
    <property type="evidence" value="ECO:0007669"/>
    <property type="project" value="InterPro"/>
</dbReference>
<evidence type="ECO:0000256" key="11">
    <source>
        <dbReference type="PIRNR" id="PIRNR003161"/>
    </source>
</evidence>
<dbReference type="GO" id="GO:0003774">
    <property type="term" value="F:cytoskeletal motor activity"/>
    <property type="evidence" value="ECO:0007669"/>
    <property type="project" value="InterPro"/>
</dbReference>
<dbReference type="PRINTS" id="PR00954">
    <property type="entry name" value="FLGMOTORFLIG"/>
</dbReference>
<dbReference type="PANTHER" id="PTHR30534:SF0">
    <property type="entry name" value="FLAGELLAR MOTOR SWITCH PROTEIN FLIG"/>
    <property type="match status" value="1"/>
</dbReference>
<comment type="function">
    <text evidence="10 11">FliG is one of three proteins (FliG, FliN, FliM) that forms the rotor-mounted switch complex (C ring), located at the base of the basal body. This complex interacts with the CheY and CheZ chemotaxis proteins, in addition to contacting components of the motor that determine the direction of flagellar rotation.</text>
</comment>
<evidence type="ECO:0000256" key="10">
    <source>
        <dbReference type="ARBA" id="ARBA00025598"/>
    </source>
</evidence>
<keyword evidence="6 11" id="KW-0145">Chemotaxis</keyword>
<dbReference type="AlphaFoldDB" id="A0A511X611"/>
<evidence type="ECO:0000313" key="15">
    <source>
        <dbReference type="EMBL" id="GEN58370.1"/>
    </source>
</evidence>
<sequence>MLGKLEATGPQKAAILMLALGDQGAAQLIALMHESEIREISSAMATIGAVPAETVESICKEFTKSISSTDMIVGTYETTEKILRRALSDDRASQIMEEIRGPAGRTMWDKLANVPENVLANYLRNEYPQTVAVILSRLNPAQTARVLSLIPEEFAVDVMLRMLRMENVQRDVIDSVEATLRSEFIANLARSTKRDSHELLAEIFNSFERKIEGQFMNALERRNLEDAERIKALMFTFEDMKRLPPESIMRVMRDADRERLPLALKGASEDVRRLFLSAMTGRAGKILQDEIQSLGPVKVKDVDAAQAEIVATVKMLANQGEIDITPTSENNEVIL</sequence>
<evidence type="ECO:0000256" key="1">
    <source>
        <dbReference type="ARBA" id="ARBA00004117"/>
    </source>
</evidence>
<evidence type="ECO:0000256" key="7">
    <source>
        <dbReference type="ARBA" id="ARBA00022779"/>
    </source>
</evidence>
<gene>
    <name evidence="15" type="ORF">ANI02nite_02540</name>
</gene>
<dbReference type="SUPFAM" id="SSF48029">
    <property type="entry name" value="FliG"/>
    <property type="match status" value="2"/>
</dbReference>
<evidence type="ECO:0000256" key="3">
    <source>
        <dbReference type="ARBA" id="ARBA00010299"/>
    </source>
</evidence>
<evidence type="ECO:0000256" key="5">
    <source>
        <dbReference type="ARBA" id="ARBA00022475"/>
    </source>
</evidence>
<feature type="domain" description="Flagellar motor switch protein FliG middle" evidence="13">
    <location>
        <begin position="117"/>
        <end position="189"/>
    </location>
</feature>
<evidence type="ECO:0000256" key="2">
    <source>
        <dbReference type="ARBA" id="ARBA00004413"/>
    </source>
</evidence>
<protein>
    <recommendedName>
        <fullName evidence="4 11">Flagellar motor switch protein FliG</fullName>
    </recommendedName>
</protein>
<keyword evidence="8 11" id="KW-0472">Membrane</keyword>
<comment type="similarity">
    <text evidence="3 11">Belongs to the FliG family.</text>
</comment>
<keyword evidence="15" id="KW-0969">Cilium</keyword>
<dbReference type="InterPro" id="IPR028263">
    <property type="entry name" value="FliG_N"/>
</dbReference>
<evidence type="ECO:0000256" key="8">
    <source>
        <dbReference type="ARBA" id="ARBA00023136"/>
    </source>
</evidence>
<keyword evidence="15" id="KW-0966">Cell projection</keyword>